<dbReference type="Proteomes" id="UP001344632">
    <property type="component" value="Unassembled WGS sequence"/>
</dbReference>
<accession>A0ABU6GUR8</accession>
<evidence type="ECO:0000313" key="1">
    <source>
        <dbReference type="EMBL" id="MEC0242877.1"/>
    </source>
</evidence>
<gene>
    <name evidence="1" type="ORF">P4H66_23990</name>
</gene>
<keyword evidence="2" id="KW-1185">Reference proteome</keyword>
<organism evidence="1 2">
    <name type="scientific">Paenibacillus dokdonensis</name>
    <dbReference type="NCBI Taxonomy" id="2567944"/>
    <lineage>
        <taxon>Bacteria</taxon>
        <taxon>Bacillati</taxon>
        <taxon>Bacillota</taxon>
        <taxon>Bacilli</taxon>
        <taxon>Bacillales</taxon>
        <taxon>Paenibacillaceae</taxon>
        <taxon>Paenibacillus</taxon>
    </lineage>
</organism>
<evidence type="ECO:0008006" key="3">
    <source>
        <dbReference type="Google" id="ProtNLM"/>
    </source>
</evidence>
<dbReference type="RefSeq" id="WP_326090637.1">
    <property type="nucleotide sequence ID" value="NZ_JARLKZ010000020.1"/>
</dbReference>
<name>A0ABU6GUR8_9BACL</name>
<dbReference type="EMBL" id="JARLKZ010000020">
    <property type="protein sequence ID" value="MEC0242877.1"/>
    <property type="molecule type" value="Genomic_DNA"/>
</dbReference>
<protein>
    <recommendedName>
        <fullName evidence="3">Polymerase nucleotidyl transferase domain-containing protein</fullName>
    </recommendedName>
</protein>
<evidence type="ECO:0000313" key="2">
    <source>
        <dbReference type="Proteomes" id="UP001344632"/>
    </source>
</evidence>
<sequence>MKIGLARKHAAEWVMAYASADDGYLGAYFSGSTVGRSDEELLPVGSDVDVVVVRDGDTPPSKLGKLMYRDTLIEITYLSSHQLDSAEKVLQSYHLAGSFRINTLIDDPTEHLSLLQKQVSRHFAERKWVNLRCENARERIENGIQSLNPSAPMYEQVTSWMFPTGVMTHVLLVAALRNPTVRLRYLAARHVLEEYGYEEFYPMLLKLLGCEDWTSDKVEHHLIGLEKTFDAAAAAAKTAFFFSSDITPEARSIAINGSLEQIRAGNHREAVFWIVATYARCHQILAVDASAEIRRELTPFFVELIADLGIHSSEDLVRRGEEVIRFLPRLWKIAEEIMLANPEIVNN</sequence>
<proteinExistence type="predicted"/>
<comment type="caution">
    <text evidence="1">The sequence shown here is derived from an EMBL/GenBank/DDBJ whole genome shotgun (WGS) entry which is preliminary data.</text>
</comment>
<reference evidence="1 2" key="1">
    <citation type="submission" date="2023-03" db="EMBL/GenBank/DDBJ databases">
        <title>Bacillus Genome Sequencing.</title>
        <authorList>
            <person name="Dunlap C."/>
        </authorList>
    </citation>
    <scope>NUCLEOTIDE SEQUENCE [LARGE SCALE GENOMIC DNA]</scope>
    <source>
        <strain evidence="1 2">BD-525</strain>
    </source>
</reference>